<organism evidence="2 3">
    <name type="scientific">Tanacetum coccineum</name>
    <dbReference type="NCBI Taxonomy" id="301880"/>
    <lineage>
        <taxon>Eukaryota</taxon>
        <taxon>Viridiplantae</taxon>
        <taxon>Streptophyta</taxon>
        <taxon>Embryophyta</taxon>
        <taxon>Tracheophyta</taxon>
        <taxon>Spermatophyta</taxon>
        <taxon>Magnoliopsida</taxon>
        <taxon>eudicotyledons</taxon>
        <taxon>Gunneridae</taxon>
        <taxon>Pentapetalae</taxon>
        <taxon>asterids</taxon>
        <taxon>campanulids</taxon>
        <taxon>Asterales</taxon>
        <taxon>Asteraceae</taxon>
        <taxon>Asteroideae</taxon>
        <taxon>Anthemideae</taxon>
        <taxon>Anthemidinae</taxon>
        <taxon>Tanacetum</taxon>
    </lineage>
</organism>
<accession>A0ABQ5D6N1</accession>
<feature type="region of interest" description="Disordered" evidence="1">
    <location>
        <begin position="73"/>
        <end position="127"/>
    </location>
</feature>
<gene>
    <name evidence="2" type="ORF">Tco_0924362</name>
</gene>
<comment type="caution">
    <text evidence="2">The sequence shown here is derived from an EMBL/GenBank/DDBJ whole genome shotgun (WGS) entry which is preliminary data.</text>
</comment>
<dbReference type="Proteomes" id="UP001151760">
    <property type="component" value="Unassembled WGS sequence"/>
</dbReference>
<reference evidence="2" key="2">
    <citation type="submission" date="2022-01" db="EMBL/GenBank/DDBJ databases">
        <authorList>
            <person name="Yamashiro T."/>
            <person name="Shiraishi A."/>
            <person name="Satake H."/>
            <person name="Nakayama K."/>
        </authorList>
    </citation>
    <scope>NUCLEOTIDE SEQUENCE</scope>
</reference>
<name>A0ABQ5D6N1_9ASTR</name>
<keyword evidence="3" id="KW-1185">Reference proteome</keyword>
<reference evidence="2" key="1">
    <citation type="journal article" date="2022" name="Int. J. Mol. Sci.">
        <title>Draft Genome of Tanacetum Coccineum: Genomic Comparison of Closely Related Tanacetum-Family Plants.</title>
        <authorList>
            <person name="Yamashiro T."/>
            <person name="Shiraishi A."/>
            <person name="Nakayama K."/>
            <person name="Satake H."/>
        </authorList>
    </citation>
    <scope>NUCLEOTIDE SEQUENCE</scope>
</reference>
<proteinExistence type="predicted"/>
<evidence type="ECO:0000313" key="3">
    <source>
        <dbReference type="Proteomes" id="UP001151760"/>
    </source>
</evidence>
<dbReference type="EMBL" id="BQNB010014921">
    <property type="protein sequence ID" value="GJT33943.1"/>
    <property type="molecule type" value="Genomic_DNA"/>
</dbReference>
<evidence type="ECO:0000313" key="2">
    <source>
        <dbReference type="EMBL" id="GJT33943.1"/>
    </source>
</evidence>
<sequence>MSNQANHVSLTPGGYVVRNTAGKGSGLMPDIPLGFVPAEMIREFCDKHYDQLLSLMAEKREIEKEWDAADRANRRAPAPILTREAPILESENSGGGHLKSKSKKQKTSTDEDKRRTPSPLKSAILYSQREYECRAMSKHMTERGIRRTT</sequence>
<protein>
    <submittedName>
        <fullName evidence="2">Uncharacterized protein</fullName>
    </submittedName>
</protein>
<evidence type="ECO:0000256" key="1">
    <source>
        <dbReference type="SAM" id="MobiDB-lite"/>
    </source>
</evidence>